<feature type="binding site" evidence="13">
    <location>
        <position position="73"/>
    </location>
    <ligand>
        <name>Zn(2+)</name>
        <dbReference type="ChEBI" id="CHEBI:29105"/>
    </ligand>
</feature>
<proteinExistence type="inferred from homology"/>
<evidence type="ECO:0000313" key="15">
    <source>
        <dbReference type="EMBL" id="SNB71303.1"/>
    </source>
</evidence>
<reference evidence="15 16" key="1">
    <citation type="submission" date="2017-06" db="EMBL/GenBank/DDBJ databases">
        <authorList>
            <person name="Kim H.J."/>
            <person name="Triplett B.A."/>
        </authorList>
    </citation>
    <scope>NUCLEOTIDE SEQUENCE [LARGE SCALE GENOMIC DNA]</scope>
    <source>
        <strain evidence="15 16">B29T1</strain>
    </source>
</reference>
<dbReference type="InterPro" id="IPR035451">
    <property type="entry name" value="Ada-like_dom_sf"/>
</dbReference>
<dbReference type="PROSITE" id="PS00374">
    <property type="entry name" value="MGMT"/>
    <property type="match status" value="1"/>
</dbReference>
<dbReference type="GO" id="GO:0006281">
    <property type="term" value="P:DNA repair"/>
    <property type="evidence" value="ECO:0007669"/>
    <property type="project" value="UniProtKB-KW"/>
</dbReference>
<dbReference type="FunFam" id="1.10.10.10:FF:000214">
    <property type="entry name" value="Methylated-DNA--protein-cysteine methyltransferase"/>
    <property type="match status" value="1"/>
</dbReference>
<dbReference type="InterPro" id="IPR009057">
    <property type="entry name" value="Homeodomain-like_sf"/>
</dbReference>
<dbReference type="Gene3D" id="3.40.10.10">
    <property type="entry name" value="DNA Methylphosphotriester Repair Domain"/>
    <property type="match status" value="1"/>
</dbReference>
<evidence type="ECO:0000256" key="6">
    <source>
        <dbReference type="ARBA" id="ARBA00022763"/>
    </source>
</evidence>
<dbReference type="InterPro" id="IPR036388">
    <property type="entry name" value="WH-like_DNA-bd_sf"/>
</dbReference>
<dbReference type="Gene3D" id="1.10.10.10">
    <property type="entry name" value="Winged helix-like DNA-binding domain superfamily/Winged helix DNA-binding domain"/>
    <property type="match status" value="1"/>
</dbReference>
<keyword evidence="7" id="KW-0805">Transcription regulation</keyword>
<dbReference type="SUPFAM" id="SSF46689">
    <property type="entry name" value="Homeodomain-like"/>
    <property type="match status" value="1"/>
</dbReference>
<evidence type="ECO:0000256" key="10">
    <source>
        <dbReference type="ARBA" id="ARBA00023204"/>
    </source>
</evidence>
<name>A0A212RGE8_9PROT</name>
<dbReference type="SUPFAM" id="SSF53155">
    <property type="entry name" value="Methylated DNA-protein cysteine methyltransferase domain"/>
    <property type="match status" value="1"/>
</dbReference>
<feature type="binding site" evidence="13">
    <location>
        <position position="39"/>
    </location>
    <ligand>
        <name>Zn(2+)</name>
        <dbReference type="ChEBI" id="CHEBI:29105"/>
    </ligand>
</feature>
<evidence type="ECO:0000313" key="16">
    <source>
        <dbReference type="Proteomes" id="UP000197065"/>
    </source>
</evidence>
<feature type="active site" description="Nucleophile; methyl group acceptor from either O6-methylguanine or O4-methylthymine" evidence="12">
    <location>
        <position position="323"/>
    </location>
</feature>
<keyword evidence="9" id="KW-0804">Transcription</keyword>
<accession>A0A212RGE8</accession>
<dbReference type="OrthoDB" id="9802228at2"/>
<keyword evidence="13" id="KW-0862">Zinc</keyword>
<dbReference type="InterPro" id="IPR018060">
    <property type="entry name" value="HTH_AraC"/>
</dbReference>
<dbReference type="InterPro" id="IPR016221">
    <property type="entry name" value="Bifunct_regulatory_prot_Ada"/>
</dbReference>
<dbReference type="PANTHER" id="PTHR10815">
    <property type="entry name" value="METHYLATED-DNA--PROTEIN-CYSTEINE METHYLTRANSFERASE"/>
    <property type="match status" value="1"/>
</dbReference>
<evidence type="ECO:0000256" key="7">
    <source>
        <dbReference type="ARBA" id="ARBA00023015"/>
    </source>
</evidence>
<dbReference type="RefSeq" id="WP_088561885.1">
    <property type="nucleotide sequence ID" value="NZ_FYEH01000008.1"/>
</dbReference>
<dbReference type="InterPro" id="IPR001497">
    <property type="entry name" value="MethylDNA_cys_MeTrfase_AS"/>
</dbReference>
<dbReference type="GO" id="GO:0003908">
    <property type="term" value="F:methylated-DNA-[protein]-cysteine S-methyltransferase activity"/>
    <property type="evidence" value="ECO:0007669"/>
    <property type="project" value="UniProtKB-EC"/>
</dbReference>
<comment type="similarity">
    <text evidence="2">Belongs to the MGMT family.</text>
</comment>
<dbReference type="NCBIfam" id="NF011964">
    <property type="entry name" value="PRK15435.1"/>
    <property type="match status" value="1"/>
</dbReference>
<keyword evidence="6" id="KW-0227">DNA damage</keyword>
<dbReference type="Gene3D" id="3.30.160.70">
    <property type="entry name" value="Methylated DNA-protein cysteine methyltransferase domain"/>
    <property type="match status" value="1"/>
</dbReference>
<dbReference type="PIRSF" id="PIRSF000409">
    <property type="entry name" value="Ada"/>
    <property type="match status" value="1"/>
</dbReference>
<keyword evidence="16" id="KW-1185">Reference proteome</keyword>
<dbReference type="NCBIfam" id="TIGR00589">
    <property type="entry name" value="ogt"/>
    <property type="match status" value="1"/>
</dbReference>
<dbReference type="Pfam" id="PF01035">
    <property type="entry name" value="DNA_binding_1"/>
    <property type="match status" value="1"/>
</dbReference>
<dbReference type="GO" id="GO:0043565">
    <property type="term" value="F:sequence-specific DNA binding"/>
    <property type="evidence" value="ECO:0007669"/>
    <property type="project" value="InterPro"/>
</dbReference>
<dbReference type="Gene3D" id="1.10.10.60">
    <property type="entry name" value="Homeodomain-like"/>
    <property type="match status" value="1"/>
</dbReference>
<dbReference type="EC" id="2.1.1.63" evidence="3"/>
<protein>
    <recommendedName>
        <fullName evidence="3">methylated-DNA--[protein]-cysteine S-methyltransferase</fullName>
        <ecNumber evidence="3">2.1.1.63</ecNumber>
    </recommendedName>
</protein>
<evidence type="ECO:0000256" key="1">
    <source>
        <dbReference type="ARBA" id="ARBA00001286"/>
    </source>
</evidence>
<comment type="cofactor">
    <cofactor evidence="13">
        <name>Zn(2+)</name>
        <dbReference type="ChEBI" id="CHEBI:29105"/>
    </cofactor>
    <text evidence="13">Binds 1 zinc ion per subunit.</text>
</comment>
<dbReference type="PANTHER" id="PTHR10815:SF14">
    <property type="entry name" value="BIFUNCTIONAL TRANSCRIPTIONAL ACTIVATOR_DNA REPAIR ENZYME ADA"/>
    <property type="match status" value="1"/>
</dbReference>
<feature type="binding site" evidence="13">
    <location>
        <position position="43"/>
    </location>
    <ligand>
        <name>Zn(2+)</name>
        <dbReference type="ChEBI" id="CHEBI:29105"/>
    </ligand>
</feature>
<keyword evidence="13" id="KW-0479">Metal-binding</keyword>
<evidence type="ECO:0000259" key="14">
    <source>
        <dbReference type="PROSITE" id="PS01124"/>
    </source>
</evidence>
<dbReference type="SUPFAM" id="SSF57884">
    <property type="entry name" value="Ada DNA repair protein, N-terminal domain (N-Ada 10)"/>
    <property type="match status" value="1"/>
</dbReference>
<keyword evidence="5 15" id="KW-0808">Transferase</keyword>
<dbReference type="InterPro" id="IPR004026">
    <property type="entry name" value="Ada_DNA_repair_Zn-bd"/>
</dbReference>
<dbReference type="EMBL" id="FYEH01000008">
    <property type="protein sequence ID" value="SNB71303.1"/>
    <property type="molecule type" value="Genomic_DNA"/>
</dbReference>
<dbReference type="SUPFAM" id="SSF46767">
    <property type="entry name" value="Methylated DNA-protein cysteine methyltransferase, C-terminal domain"/>
    <property type="match status" value="1"/>
</dbReference>
<dbReference type="CDD" id="cd06445">
    <property type="entry name" value="ATase"/>
    <property type="match status" value="1"/>
</dbReference>
<feature type="domain" description="HTH araC/xylS-type" evidence="14">
    <location>
        <begin position="85"/>
        <end position="185"/>
    </location>
</feature>
<dbReference type="InterPro" id="IPR036631">
    <property type="entry name" value="MGMT_N_sf"/>
</dbReference>
<evidence type="ECO:0000256" key="9">
    <source>
        <dbReference type="ARBA" id="ARBA00023163"/>
    </source>
</evidence>
<evidence type="ECO:0000256" key="2">
    <source>
        <dbReference type="ARBA" id="ARBA00008711"/>
    </source>
</evidence>
<dbReference type="AlphaFoldDB" id="A0A212RGE8"/>
<evidence type="ECO:0000256" key="8">
    <source>
        <dbReference type="ARBA" id="ARBA00023159"/>
    </source>
</evidence>
<dbReference type="Proteomes" id="UP000197065">
    <property type="component" value="Unassembled WGS sequence"/>
</dbReference>
<dbReference type="GO" id="GO:0032259">
    <property type="term" value="P:methylation"/>
    <property type="evidence" value="ECO:0007669"/>
    <property type="project" value="UniProtKB-KW"/>
</dbReference>
<keyword evidence="10" id="KW-0234">DNA repair</keyword>
<dbReference type="Pfam" id="PF12833">
    <property type="entry name" value="HTH_18"/>
    <property type="match status" value="1"/>
</dbReference>
<keyword evidence="8" id="KW-0010">Activator</keyword>
<dbReference type="Pfam" id="PF02805">
    <property type="entry name" value="Ada_Zn_binding"/>
    <property type="match status" value="1"/>
</dbReference>
<organism evidence="15 16">
    <name type="scientific">Arboricoccus pini</name>
    <dbReference type="NCBI Taxonomy" id="1963835"/>
    <lineage>
        <taxon>Bacteria</taxon>
        <taxon>Pseudomonadati</taxon>
        <taxon>Pseudomonadota</taxon>
        <taxon>Alphaproteobacteria</taxon>
        <taxon>Geminicoccales</taxon>
        <taxon>Geminicoccaceae</taxon>
        <taxon>Arboricoccus</taxon>
    </lineage>
</organism>
<feature type="binding site" evidence="13">
    <location>
        <position position="70"/>
    </location>
    <ligand>
        <name>Zn(2+)</name>
        <dbReference type="ChEBI" id="CHEBI:29105"/>
    </ligand>
</feature>
<gene>
    <name evidence="15" type="ORF">SAMN07250955_10897</name>
</gene>
<sequence>MVERVEKDETAAWSHAVDMRDAGFDGRFVYAVRTTGVFCRPSCPARRPKAENTAFFATPEEALAAGYRPCRRCQPMAAPAARGHADVIAAACRRLESAEDLPDLTTLAREAGFSPYHFHRLFKAATGLTPRAYGAAVRARALRHHLADSGSITAALYAAGFNSSGRFYENTDAMLGMTPSAFRQGGEAALIRFAIGQSSLGAVLVACSLKGVCAILLGDSPDSLIKDLQDQFPRAELVGGEPGFEAMIAAVLAFAENPLGDLALPLDVRGTAFQERVWQQLRAIPLGKTASYAEIAQAIGMPRAVRAVARACATNRIALAIPCHRVVRSDGDPSGYRWGVERKKELLARERKASDHGTSKADE</sequence>
<evidence type="ECO:0000256" key="4">
    <source>
        <dbReference type="ARBA" id="ARBA00022603"/>
    </source>
</evidence>
<dbReference type="GO" id="GO:0003700">
    <property type="term" value="F:DNA-binding transcription factor activity"/>
    <property type="evidence" value="ECO:0007669"/>
    <property type="project" value="InterPro"/>
</dbReference>
<evidence type="ECO:0000256" key="11">
    <source>
        <dbReference type="ARBA" id="ARBA00049348"/>
    </source>
</evidence>
<keyword evidence="4 15" id="KW-0489">Methyltransferase</keyword>
<evidence type="ECO:0000256" key="12">
    <source>
        <dbReference type="PIRSR" id="PIRSR000409-1"/>
    </source>
</evidence>
<dbReference type="InterPro" id="IPR036217">
    <property type="entry name" value="MethylDNA_cys_MeTrfase_DNAb"/>
</dbReference>
<evidence type="ECO:0000256" key="5">
    <source>
        <dbReference type="ARBA" id="ARBA00022679"/>
    </source>
</evidence>
<feature type="active site" description="Nucleophile; methyl group acceptor from methylphosphotriester" evidence="12">
    <location>
        <position position="39"/>
    </location>
</feature>
<dbReference type="PROSITE" id="PS01124">
    <property type="entry name" value="HTH_ARAC_FAMILY_2"/>
    <property type="match status" value="1"/>
</dbReference>
<evidence type="ECO:0000256" key="3">
    <source>
        <dbReference type="ARBA" id="ARBA00011918"/>
    </source>
</evidence>
<dbReference type="GO" id="GO:0008270">
    <property type="term" value="F:zinc ion binding"/>
    <property type="evidence" value="ECO:0007669"/>
    <property type="project" value="InterPro"/>
</dbReference>
<dbReference type="InterPro" id="IPR014048">
    <property type="entry name" value="MethylDNA_cys_MeTrfase_DNA-bd"/>
</dbReference>
<comment type="catalytic activity">
    <reaction evidence="1">
        <text>a 4-O-methyl-thymidine in DNA + L-cysteinyl-[protein] = a thymidine in DNA + S-methyl-L-cysteinyl-[protein]</text>
        <dbReference type="Rhea" id="RHEA:53428"/>
        <dbReference type="Rhea" id="RHEA-COMP:10131"/>
        <dbReference type="Rhea" id="RHEA-COMP:10132"/>
        <dbReference type="Rhea" id="RHEA-COMP:13555"/>
        <dbReference type="Rhea" id="RHEA-COMP:13556"/>
        <dbReference type="ChEBI" id="CHEBI:29950"/>
        <dbReference type="ChEBI" id="CHEBI:82612"/>
        <dbReference type="ChEBI" id="CHEBI:137386"/>
        <dbReference type="ChEBI" id="CHEBI:137387"/>
        <dbReference type="EC" id="2.1.1.63"/>
    </reaction>
</comment>
<evidence type="ECO:0000256" key="13">
    <source>
        <dbReference type="PIRSR" id="PIRSR000409-3"/>
    </source>
</evidence>
<comment type="catalytic activity">
    <reaction evidence="11">
        <text>a 6-O-methyl-2'-deoxyguanosine in DNA + L-cysteinyl-[protein] = S-methyl-L-cysteinyl-[protein] + a 2'-deoxyguanosine in DNA</text>
        <dbReference type="Rhea" id="RHEA:24000"/>
        <dbReference type="Rhea" id="RHEA-COMP:10131"/>
        <dbReference type="Rhea" id="RHEA-COMP:10132"/>
        <dbReference type="Rhea" id="RHEA-COMP:11367"/>
        <dbReference type="Rhea" id="RHEA-COMP:11368"/>
        <dbReference type="ChEBI" id="CHEBI:29950"/>
        <dbReference type="ChEBI" id="CHEBI:82612"/>
        <dbReference type="ChEBI" id="CHEBI:85445"/>
        <dbReference type="ChEBI" id="CHEBI:85448"/>
        <dbReference type="EC" id="2.1.1.63"/>
    </reaction>
</comment>
<dbReference type="SMART" id="SM00342">
    <property type="entry name" value="HTH_ARAC"/>
    <property type="match status" value="1"/>
</dbReference>